<keyword evidence="4" id="KW-1185">Reference proteome</keyword>
<sequence length="192" mass="21178">MSPSIISFPTIFLISSIILFSSPKATVAVPSLVQKACSNYTKNIDEKLCLSVLESMPSITSTIDRFTLTIAIIEAGISNSTKTHAHVVRMLGRGRPEERGAYKVCKVSYDQVVTRFKSSLRQVRSREFVSPTYELLTASTDCVDSCESALATYKVIDRVLMRDNKIVTVFGISAISVIDDMVQLGSPPPHRR</sequence>
<keyword evidence="1" id="KW-0732">Signal</keyword>
<dbReference type="SMART" id="SM00856">
    <property type="entry name" value="PMEI"/>
    <property type="match status" value="1"/>
</dbReference>
<feature type="signal peptide" evidence="1">
    <location>
        <begin position="1"/>
        <end position="28"/>
    </location>
</feature>
<evidence type="ECO:0000313" key="4">
    <source>
        <dbReference type="Proteomes" id="UP001567538"/>
    </source>
</evidence>
<dbReference type="EMBL" id="JBEAFC010000008">
    <property type="protein sequence ID" value="KAL1543686.1"/>
    <property type="molecule type" value="Genomic_DNA"/>
</dbReference>
<proteinExistence type="predicted"/>
<dbReference type="PANTHER" id="PTHR31890">
    <property type="entry name" value="PLANT INVERTASE/PECTIN METHYLESTERASE INHIBITOR SUPERFAMILY PROTEIN"/>
    <property type="match status" value="1"/>
</dbReference>
<dbReference type="InterPro" id="IPR035513">
    <property type="entry name" value="Invertase/methylesterase_inhib"/>
</dbReference>
<name>A0ABD1GL55_SALDI</name>
<dbReference type="InterPro" id="IPR006501">
    <property type="entry name" value="Pectinesterase_inhib_dom"/>
</dbReference>
<evidence type="ECO:0000313" key="3">
    <source>
        <dbReference type="EMBL" id="KAL1543686.1"/>
    </source>
</evidence>
<dbReference type="NCBIfam" id="TIGR01614">
    <property type="entry name" value="PME_inhib"/>
    <property type="match status" value="1"/>
</dbReference>
<dbReference type="Proteomes" id="UP001567538">
    <property type="component" value="Unassembled WGS sequence"/>
</dbReference>
<evidence type="ECO:0000259" key="2">
    <source>
        <dbReference type="SMART" id="SM00856"/>
    </source>
</evidence>
<dbReference type="AlphaFoldDB" id="A0ABD1GL55"/>
<evidence type="ECO:0000256" key="1">
    <source>
        <dbReference type="SAM" id="SignalP"/>
    </source>
</evidence>
<organism evidence="3 4">
    <name type="scientific">Salvia divinorum</name>
    <name type="common">Maria pastora</name>
    <name type="synonym">Diviner's sage</name>
    <dbReference type="NCBI Taxonomy" id="28513"/>
    <lineage>
        <taxon>Eukaryota</taxon>
        <taxon>Viridiplantae</taxon>
        <taxon>Streptophyta</taxon>
        <taxon>Embryophyta</taxon>
        <taxon>Tracheophyta</taxon>
        <taxon>Spermatophyta</taxon>
        <taxon>Magnoliopsida</taxon>
        <taxon>eudicotyledons</taxon>
        <taxon>Gunneridae</taxon>
        <taxon>Pentapetalae</taxon>
        <taxon>asterids</taxon>
        <taxon>lamiids</taxon>
        <taxon>Lamiales</taxon>
        <taxon>Lamiaceae</taxon>
        <taxon>Nepetoideae</taxon>
        <taxon>Mentheae</taxon>
        <taxon>Salviinae</taxon>
        <taxon>Salvia</taxon>
        <taxon>Salvia subgen. Calosphace</taxon>
    </lineage>
</organism>
<dbReference type="SUPFAM" id="SSF101148">
    <property type="entry name" value="Plant invertase/pectin methylesterase inhibitor"/>
    <property type="match status" value="1"/>
</dbReference>
<feature type="chain" id="PRO_5044810995" description="Pectinesterase inhibitor domain-containing protein" evidence="1">
    <location>
        <begin position="29"/>
        <end position="192"/>
    </location>
</feature>
<dbReference type="PANTHER" id="PTHR31890:SF9">
    <property type="entry name" value="PLANT INVERTASE_PECTIN METHYLESTERASE INHIBITOR SUPERFAMILY PROTEIN"/>
    <property type="match status" value="1"/>
</dbReference>
<gene>
    <name evidence="3" type="ORF">AAHA92_20628</name>
</gene>
<dbReference type="Gene3D" id="1.20.140.40">
    <property type="entry name" value="Invertase/pectin methylesterase inhibitor family protein"/>
    <property type="match status" value="1"/>
</dbReference>
<accession>A0ABD1GL55</accession>
<comment type="caution">
    <text evidence="3">The sequence shown here is derived from an EMBL/GenBank/DDBJ whole genome shotgun (WGS) entry which is preliminary data.</text>
</comment>
<protein>
    <recommendedName>
        <fullName evidence="2">Pectinesterase inhibitor domain-containing protein</fullName>
    </recommendedName>
</protein>
<feature type="domain" description="Pectinesterase inhibitor" evidence="2">
    <location>
        <begin position="28"/>
        <end position="177"/>
    </location>
</feature>
<reference evidence="3 4" key="1">
    <citation type="submission" date="2024-06" db="EMBL/GenBank/DDBJ databases">
        <title>A chromosome level genome sequence of Diviner's sage (Salvia divinorum).</title>
        <authorList>
            <person name="Ford S.A."/>
            <person name="Ro D.-K."/>
            <person name="Ness R.W."/>
            <person name="Phillips M.A."/>
        </authorList>
    </citation>
    <scope>NUCLEOTIDE SEQUENCE [LARGE SCALE GENOMIC DNA]</scope>
    <source>
        <strain evidence="3">SAF-2024a</strain>
        <tissue evidence="3">Leaf</tissue>
    </source>
</reference>
<dbReference type="Pfam" id="PF04043">
    <property type="entry name" value="PMEI"/>
    <property type="match status" value="1"/>
</dbReference>